<feature type="region of interest" description="Disordered" evidence="1">
    <location>
        <begin position="20"/>
        <end position="40"/>
    </location>
</feature>
<protein>
    <submittedName>
        <fullName evidence="2">Uncharacterized protein</fullName>
    </submittedName>
</protein>
<evidence type="ECO:0000313" key="2">
    <source>
        <dbReference type="EMBL" id="KAF8656362.1"/>
    </source>
</evidence>
<name>A0A835A620_9POAL</name>
<dbReference type="EMBL" id="JACEFO010002556">
    <property type="protein sequence ID" value="KAF8656362.1"/>
    <property type="molecule type" value="Genomic_DNA"/>
</dbReference>
<comment type="caution">
    <text evidence="2">The sequence shown here is derived from an EMBL/GenBank/DDBJ whole genome shotgun (WGS) entry which is preliminary data.</text>
</comment>
<keyword evidence="3" id="KW-1185">Reference proteome</keyword>
<feature type="compositionally biased region" description="Polar residues" evidence="1">
    <location>
        <begin position="193"/>
        <end position="204"/>
    </location>
</feature>
<feature type="region of interest" description="Disordered" evidence="1">
    <location>
        <begin position="189"/>
        <end position="208"/>
    </location>
</feature>
<evidence type="ECO:0000313" key="3">
    <source>
        <dbReference type="Proteomes" id="UP000636709"/>
    </source>
</evidence>
<dbReference type="Proteomes" id="UP000636709">
    <property type="component" value="Unassembled WGS sequence"/>
</dbReference>
<dbReference type="AlphaFoldDB" id="A0A835A620"/>
<evidence type="ECO:0000256" key="1">
    <source>
        <dbReference type="SAM" id="MobiDB-lite"/>
    </source>
</evidence>
<sequence length="267" mass="29257">MRPPALKWASPSCFRATFRRRASEGPRVQGGNGDAGHRLSHATPPPWWLLRQAGGGWQGNRASPDADGAPAAAGRRIARGCLDVPREHLRRPRRGTRKERFGYLSVSRDTGAFFTLQCGSGRRDDEAWPVESPEAMGRNQGTRDENFAVKVQCPTVTSSPRRLDVGANVKRWPCPVSIEAVAAAEDHRGGCPSPSSSMTNQQGTAPRPLRRCCRATSFPGKKKDVHPDKDEIAATLRPPCQPANQQALVIPCDPARYFRKPHFPQVG</sequence>
<organism evidence="2 3">
    <name type="scientific">Digitaria exilis</name>
    <dbReference type="NCBI Taxonomy" id="1010633"/>
    <lineage>
        <taxon>Eukaryota</taxon>
        <taxon>Viridiplantae</taxon>
        <taxon>Streptophyta</taxon>
        <taxon>Embryophyta</taxon>
        <taxon>Tracheophyta</taxon>
        <taxon>Spermatophyta</taxon>
        <taxon>Magnoliopsida</taxon>
        <taxon>Liliopsida</taxon>
        <taxon>Poales</taxon>
        <taxon>Poaceae</taxon>
        <taxon>PACMAD clade</taxon>
        <taxon>Panicoideae</taxon>
        <taxon>Panicodae</taxon>
        <taxon>Paniceae</taxon>
        <taxon>Anthephorinae</taxon>
        <taxon>Digitaria</taxon>
    </lineage>
</organism>
<gene>
    <name evidence="2" type="ORF">HU200_060744</name>
</gene>
<reference evidence="2" key="1">
    <citation type="submission" date="2020-07" db="EMBL/GenBank/DDBJ databases">
        <title>Genome sequence and genetic diversity analysis of an under-domesticated orphan crop, white fonio (Digitaria exilis).</title>
        <authorList>
            <person name="Bennetzen J.L."/>
            <person name="Chen S."/>
            <person name="Ma X."/>
            <person name="Wang X."/>
            <person name="Yssel A.E.J."/>
            <person name="Chaluvadi S.R."/>
            <person name="Johnson M."/>
            <person name="Gangashetty P."/>
            <person name="Hamidou F."/>
            <person name="Sanogo M.D."/>
            <person name="Zwaenepoel A."/>
            <person name="Wallace J."/>
            <person name="Van De Peer Y."/>
            <person name="Van Deynze A."/>
        </authorList>
    </citation>
    <scope>NUCLEOTIDE SEQUENCE</scope>
    <source>
        <tissue evidence="2">Leaves</tissue>
    </source>
</reference>
<accession>A0A835A620</accession>
<proteinExistence type="predicted"/>